<dbReference type="GO" id="GO:0003676">
    <property type="term" value="F:nucleic acid binding"/>
    <property type="evidence" value="ECO:0007669"/>
    <property type="project" value="InterPro"/>
</dbReference>
<dbReference type="SMART" id="SM00477">
    <property type="entry name" value="NUC"/>
    <property type="match status" value="1"/>
</dbReference>
<dbReference type="GO" id="GO:0016787">
    <property type="term" value="F:hydrolase activity"/>
    <property type="evidence" value="ECO:0007669"/>
    <property type="project" value="InterPro"/>
</dbReference>
<feature type="active site" description="Proton acceptor" evidence="1">
    <location>
        <position position="132"/>
    </location>
</feature>
<evidence type="ECO:0000256" key="1">
    <source>
        <dbReference type="PIRSR" id="PIRSR640255-1"/>
    </source>
</evidence>
<dbReference type="EMBL" id="JAHVHU010000004">
    <property type="protein sequence ID" value="MBY5957266.1"/>
    <property type="molecule type" value="Genomic_DNA"/>
</dbReference>
<feature type="transmembrane region" description="Helical" evidence="3">
    <location>
        <begin position="17"/>
        <end position="35"/>
    </location>
</feature>
<feature type="binding site" evidence="2">
    <location>
        <position position="163"/>
    </location>
    <ligand>
        <name>Mg(2+)</name>
        <dbReference type="ChEBI" id="CHEBI:18420"/>
        <note>catalytic</note>
    </ligand>
</feature>
<dbReference type="AlphaFoldDB" id="A0A953LA48"/>
<keyword evidence="3" id="KW-1133">Transmembrane helix</keyword>
<keyword evidence="3" id="KW-0812">Transmembrane</keyword>
<keyword evidence="6" id="KW-0255">Endonuclease</keyword>
<evidence type="ECO:0000259" key="5">
    <source>
        <dbReference type="SMART" id="SM00892"/>
    </source>
</evidence>
<dbReference type="CDD" id="cd00091">
    <property type="entry name" value="NUC"/>
    <property type="match status" value="1"/>
</dbReference>
<evidence type="ECO:0000256" key="2">
    <source>
        <dbReference type="PIRSR" id="PIRSR640255-2"/>
    </source>
</evidence>
<dbReference type="Proteomes" id="UP000753961">
    <property type="component" value="Unassembled WGS sequence"/>
</dbReference>
<evidence type="ECO:0000313" key="6">
    <source>
        <dbReference type="EMBL" id="MBY5957266.1"/>
    </source>
</evidence>
<dbReference type="PANTHER" id="PTHR13966:SF5">
    <property type="entry name" value="ENDONUCLEASE G, MITOCHONDRIAL"/>
    <property type="match status" value="1"/>
</dbReference>
<dbReference type="SMART" id="SM00892">
    <property type="entry name" value="Endonuclease_NS"/>
    <property type="match status" value="1"/>
</dbReference>
<dbReference type="InterPro" id="IPR040255">
    <property type="entry name" value="Non-specific_endonuclease"/>
</dbReference>
<reference evidence="6" key="1">
    <citation type="submission" date="2021-06" db="EMBL/GenBank/DDBJ databases">
        <title>44 bacteria genomes isolated from Dapeng, Shenzhen.</title>
        <authorList>
            <person name="Zheng W."/>
            <person name="Yu S."/>
            <person name="Huang Y."/>
        </authorList>
    </citation>
    <scope>NUCLEOTIDE SEQUENCE</scope>
    <source>
        <strain evidence="6">DP5N28-2</strain>
    </source>
</reference>
<organism evidence="6 7">
    <name type="scientific">Membranihabitans marinus</name>
    <dbReference type="NCBI Taxonomy" id="1227546"/>
    <lineage>
        <taxon>Bacteria</taxon>
        <taxon>Pseudomonadati</taxon>
        <taxon>Bacteroidota</taxon>
        <taxon>Saprospiria</taxon>
        <taxon>Saprospirales</taxon>
        <taxon>Saprospiraceae</taxon>
        <taxon>Membranihabitans</taxon>
    </lineage>
</organism>
<feature type="domain" description="ENPP1-3/EXOG-like endonuclease/phosphodiesterase" evidence="4">
    <location>
        <begin position="70"/>
        <end position="263"/>
    </location>
</feature>
<keyword evidence="7" id="KW-1185">Reference proteome</keyword>
<gene>
    <name evidence="6" type="ORF">KUV50_03900</name>
</gene>
<dbReference type="GO" id="GO:0004519">
    <property type="term" value="F:endonuclease activity"/>
    <property type="evidence" value="ECO:0007669"/>
    <property type="project" value="UniProtKB-KW"/>
</dbReference>
<protein>
    <submittedName>
        <fullName evidence="6">DNA/RNA non-specific endonuclease</fullName>
    </submittedName>
</protein>
<accession>A0A953LA48</accession>
<dbReference type="RefSeq" id="WP_222578786.1">
    <property type="nucleotide sequence ID" value="NZ_JAHVHU010000004.1"/>
</dbReference>
<feature type="domain" description="DNA/RNA non-specific endonuclease/pyrophosphatase/phosphodiesterase" evidence="5">
    <location>
        <begin position="69"/>
        <end position="263"/>
    </location>
</feature>
<dbReference type="InterPro" id="IPR020821">
    <property type="entry name" value="ENPP1-3/EXOG-like_nuc-like"/>
</dbReference>
<dbReference type="InterPro" id="IPR001604">
    <property type="entry name" value="Endo_G_ENPP1-like_dom"/>
</dbReference>
<keyword evidence="6" id="KW-0378">Hydrolase</keyword>
<evidence type="ECO:0000259" key="4">
    <source>
        <dbReference type="SMART" id="SM00477"/>
    </source>
</evidence>
<dbReference type="GO" id="GO:0046872">
    <property type="term" value="F:metal ion binding"/>
    <property type="evidence" value="ECO:0007669"/>
    <property type="project" value="UniProtKB-KW"/>
</dbReference>
<dbReference type="Gene3D" id="3.40.570.10">
    <property type="entry name" value="Extracellular Endonuclease, subunit A"/>
    <property type="match status" value="1"/>
</dbReference>
<dbReference type="InterPro" id="IPR044929">
    <property type="entry name" value="DNA/RNA_non-sp_Endonuclease_sf"/>
</dbReference>
<proteinExistence type="predicted"/>
<evidence type="ECO:0000256" key="3">
    <source>
        <dbReference type="SAM" id="Phobius"/>
    </source>
</evidence>
<evidence type="ECO:0000313" key="7">
    <source>
        <dbReference type="Proteomes" id="UP000753961"/>
    </source>
</evidence>
<comment type="caution">
    <text evidence="6">The sequence shown here is derived from an EMBL/GenBank/DDBJ whole genome shotgun (WGS) entry which is preliminary data.</text>
</comment>
<name>A0A953LA48_9BACT</name>
<dbReference type="PANTHER" id="PTHR13966">
    <property type="entry name" value="ENDONUCLEASE RELATED"/>
    <property type="match status" value="1"/>
</dbReference>
<sequence>MAFESRHIGNNKGGSGMIIRVLLMGAILVAFVLMLRKLPGVMTEVADNETTSEPVTATYWPESNLPVIQHSTFTLTYDEEHEQAKWVAYVLTKKELNRQFVDRTDWFEMDEAIPTGSSEYYDYKGSGYTKGHLIPSADRAWNRAVNEETFLMSNISPQAYNFNGGVWRELEENVRDWARSNDRLYIVTGPIIGKSTKTIGENQVTVPERFFKVILDFDEPELKAIGFIIPNAATDLPLSEFAMPVRSVEEQTGIDFYNQLIQSDSLEKVLESNFELNLWPVDENRYRMRVDKWNR</sequence>
<dbReference type="Pfam" id="PF01223">
    <property type="entry name" value="Endonuclease_NS"/>
    <property type="match status" value="1"/>
</dbReference>
<dbReference type="InterPro" id="IPR044925">
    <property type="entry name" value="His-Me_finger_sf"/>
</dbReference>
<keyword evidence="6" id="KW-0540">Nuclease</keyword>
<keyword evidence="3" id="KW-0472">Membrane</keyword>
<dbReference type="SUPFAM" id="SSF54060">
    <property type="entry name" value="His-Me finger endonucleases"/>
    <property type="match status" value="1"/>
</dbReference>
<keyword evidence="2" id="KW-0479">Metal-binding</keyword>